<sequence>MSDITGPPVPKPVHSPLTRGTERASTVSRDRQQATGREGEDRQDNKAKSEPKDTQQVRDPAVSIAASAAHLHIGEELEQKVKRIDPEGRPIIVTETATFALRPDAGLRPGDDVIIEVKETGKTVAADLLALNGNKIDPPIRLSLTVIAVHTPPKNPAEPAEPAPQLTISTGFSIPYKPTSLSKPYTDNLTQAEFAAQILGRTFNPASQPLSGLQSDNPDPTARSNSADLATLISTQQVQSNQQTTSPAPPTQPQPSANRLIPETDLTRLSSLQQAEQTAGVGPVITAATPEGALKNIQLIDPSISKVAPSEIAEVLSVKPLPLSEAKTLAVNPAVLGSYQLAKVETTKGTYILEQQKAGPLSGELVRVTNSAITAPHTAAPDAVSYKAKLTNSTGGPPRSVLVQFPQENTAVSGPANRNTEIAAVHVIRGYLTAEGPKNDLMLETPLGNLSLTLLNTLRPHVGDPVIILPTEAAQTATAAPALPLQGLQLATGSNWPAFEQTYSLIAAENPALASNLAARTAQGGGKLLNSATFLMSALGFGSKTSWLGEAENFLENRNSQLLDMLKKDIAQLMSAPERAGEWRSLMLPFDMRNGEASMLALLFGQGPLVNPDSQKRQGPEGESLPEDSKRFVVEVEFTILGPIQLNGFIYGKRFDLGVHSHKDFSASLKADSTELFNHALNVNDFSGQLSFVTTDTFPIDVNSVLKESR</sequence>
<dbReference type="Proteomes" id="UP001595444">
    <property type="component" value="Unassembled WGS sequence"/>
</dbReference>
<evidence type="ECO:0000313" key="2">
    <source>
        <dbReference type="EMBL" id="MFC3052971.1"/>
    </source>
</evidence>
<keyword evidence="3" id="KW-1185">Reference proteome</keyword>
<feature type="region of interest" description="Disordered" evidence="1">
    <location>
        <begin position="1"/>
        <end position="59"/>
    </location>
</feature>
<evidence type="ECO:0000256" key="1">
    <source>
        <dbReference type="SAM" id="MobiDB-lite"/>
    </source>
</evidence>
<dbReference type="EMBL" id="JBHRSL010000010">
    <property type="protein sequence ID" value="MFC3052971.1"/>
    <property type="molecule type" value="Genomic_DNA"/>
</dbReference>
<gene>
    <name evidence="2" type="ORF">ACFOKA_13730</name>
</gene>
<evidence type="ECO:0000313" key="3">
    <source>
        <dbReference type="Proteomes" id="UP001595444"/>
    </source>
</evidence>
<accession>A0ABV7D776</accession>
<organism evidence="2 3">
    <name type="scientific">Kordiimonas pumila</name>
    <dbReference type="NCBI Taxonomy" id="2161677"/>
    <lineage>
        <taxon>Bacteria</taxon>
        <taxon>Pseudomonadati</taxon>
        <taxon>Pseudomonadota</taxon>
        <taxon>Alphaproteobacteria</taxon>
        <taxon>Kordiimonadales</taxon>
        <taxon>Kordiimonadaceae</taxon>
        <taxon>Kordiimonas</taxon>
    </lineage>
</organism>
<feature type="region of interest" description="Disordered" evidence="1">
    <location>
        <begin position="236"/>
        <end position="259"/>
    </location>
</feature>
<dbReference type="RefSeq" id="WP_194213390.1">
    <property type="nucleotide sequence ID" value="NZ_CP061205.1"/>
</dbReference>
<feature type="compositionally biased region" description="Low complexity" evidence="1">
    <location>
        <begin position="236"/>
        <end position="246"/>
    </location>
</feature>
<name>A0ABV7D776_9PROT</name>
<comment type="caution">
    <text evidence="2">The sequence shown here is derived from an EMBL/GenBank/DDBJ whole genome shotgun (WGS) entry which is preliminary data.</text>
</comment>
<feature type="region of interest" description="Disordered" evidence="1">
    <location>
        <begin position="206"/>
        <end position="225"/>
    </location>
</feature>
<evidence type="ECO:0008006" key="4">
    <source>
        <dbReference type="Google" id="ProtNLM"/>
    </source>
</evidence>
<reference evidence="3" key="1">
    <citation type="journal article" date="2019" name="Int. J. Syst. Evol. Microbiol.">
        <title>The Global Catalogue of Microorganisms (GCM) 10K type strain sequencing project: providing services to taxonomists for standard genome sequencing and annotation.</title>
        <authorList>
            <consortium name="The Broad Institute Genomics Platform"/>
            <consortium name="The Broad Institute Genome Sequencing Center for Infectious Disease"/>
            <person name="Wu L."/>
            <person name="Ma J."/>
        </authorList>
    </citation>
    <scope>NUCLEOTIDE SEQUENCE [LARGE SCALE GENOMIC DNA]</scope>
    <source>
        <strain evidence="3">KCTC 62164</strain>
    </source>
</reference>
<proteinExistence type="predicted"/>
<feature type="compositionally biased region" description="Basic and acidic residues" evidence="1">
    <location>
        <begin position="28"/>
        <end position="56"/>
    </location>
</feature>
<protein>
    <recommendedName>
        <fullName evidence="4">Flagellar hook-length control protein-like C-terminal domain-containing protein</fullName>
    </recommendedName>
</protein>